<organism evidence="1 2">
    <name type="scientific">Ruminococcus flavefaciens</name>
    <dbReference type="NCBI Taxonomy" id="1265"/>
    <lineage>
        <taxon>Bacteria</taxon>
        <taxon>Bacillati</taxon>
        <taxon>Bacillota</taxon>
        <taxon>Clostridia</taxon>
        <taxon>Eubacteriales</taxon>
        <taxon>Oscillospiraceae</taxon>
        <taxon>Ruminococcus</taxon>
    </lineage>
</organism>
<feature type="non-terminal residue" evidence="1">
    <location>
        <position position="245"/>
    </location>
</feature>
<proteinExistence type="predicted"/>
<dbReference type="RefSeq" id="WP_278299191.1">
    <property type="nucleotide sequence ID" value="NZ_QGDI01000023.1"/>
</dbReference>
<gene>
    <name evidence="1" type="ORF">IE37_03466</name>
</gene>
<dbReference type="InterPro" id="IPR038475">
    <property type="entry name" value="RecG_C_sf"/>
</dbReference>
<protein>
    <submittedName>
        <fullName evidence="1">ATP-dependent DNA helicase RecG</fullName>
    </submittedName>
</protein>
<dbReference type="Gene3D" id="3.30.565.60">
    <property type="match status" value="1"/>
</dbReference>
<dbReference type="EMBL" id="QGDI01000023">
    <property type="protein sequence ID" value="PWJ09647.1"/>
    <property type="molecule type" value="Genomic_DNA"/>
</dbReference>
<name>A0A315XW44_RUMFL</name>
<dbReference type="Proteomes" id="UP000245720">
    <property type="component" value="Unassembled WGS sequence"/>
</dbReference>
<dbReference type="Pfam" id="PF13749">
    <property type="entry name" value="HATPase_c_4"/>
    <property type="match status" value="1"/>
</dbReference>
<dbReference type="AlphaFoldDB" id="A0A315XW44"/>
<accession>A0A315XW44</accession>
<sequence length="245" mass="28380">MKKTGITWDSVPIDGIKPEDFRHDSFDIFREQAERSQRMDSKALSVDNPQLLDNLNLLNNDIPTRAAILLFHHKPEKWIPGSFIKIGYFKSDSDIVYQDEVHGSLISQADNVIDLIYLKYLKGIISYDNITRVETYPYPKEGLREAVLNAIAHKNYATLTPIQIRVYDDKIMIANDCVFPEDWTVENLMKPHKSRPYNPLIASTFYRAGYIESWGRGIEKIKESCEASKNPQPEYLIHHEDFMIT</sequence>
<comment type="caution">
    <text evidence="1">The sequence shown here is derived from an EMBL/GenBank/DDBJ whole genome shotgun (WGS) entry which is preliminary data.</text>
</comment>
<keyword evidence="1" id="KW-0547">Nucleotide-binding</keyword>
<dbReference type="GO" id="GO:0004386">
    <property type="term" value="F:helicase activity"/>
    <property type="evidence" value="ECO:0007669"/>
    <property type="project" value="UniProtKB-KW"/>
</dbReference>
<dbReference type="PANTHER" id="PTHR30595">
    <property type="entry name" value="GLPR-RELATED TRANSCRIPTIONAL REPRESSOR"/>
    <property type="match status" value="1"/>
</dbReference>
<reference evidence="1 2" key="1">
    <citation type="submission" date="2018-05" db="EMBL/GenBank/DDBJ databases">
        <title>The Hungate 1000. A catalogue of reference genomes from the rumen microbiome.</title>
        <authorList>
            <person name="Kelly W."/>
        </authorList>
    </citation>
    <scope>NUCLEOTIDE SEQUENCE [LARGE SCALE GENOMIC DNA]</scope>
    <source>
        <strain evidence="1 2">SAb67</strain>
    </source>
</reference>
<keyword evidence="1" id="KW-0378">Hydrolase</keyword>
<evidence type="ECO:0000313" key="2">
    <source>
        <dbReference type="Proteomes" id="UP000245720"/>
    </source>
</evidence>
<evidence type="ECO:0000313" key="1">
    <source>
        <dbReference type="EMBL" id="PWJ09647.1"/>
    </source>
</evidence>
<dbReference type="PANTHER" id="PTHR30595:SF6">
    <property type="entry name" value="SCHLAFEN ALBA-2 DOMAIN-CONTAINING PROTEIN"/>
    <property type="match status" value="1"/>
</dbReference>
<keyword evidence="1" id="KW-0067">ATP-binding</keyword>
<keyword evidence="1" id="KW-0347">Helicase</keyword>